<feature type="chain" id="PRO_5045076440" description="CUB domain-containing protein" evidence="2">
    <location>
        <begin position="20"/>
        <end position="284"/>
    </location>
</feature>
<evidence type="ECO:0000256" key="1">
    <source>
        <dbReference type="SAM" id="Phobius"/>
    </source>
</evidence>
<sequence>MMEICFMLIFLLRIQDAIAAATCQGQQGNTIIYPNTVFEYSKHGSNYQKSKKCEWIFEATADDVLLIRIFDLNLHGDKCRNNFTLPDGQTLCSSSENLNAVYCYKSLECQLPENLVDECKSAKIVNDERLPKLIYRSAGGDTQNRIKLNTIVTGGNQDNRGPQGSNNSAAVAGAVVGATAGIVLTILLAWCFIRHKKFKNQPENASHSSKYNNRIGFGNIAYAIADDVIGTEGPTFENFEVSGRNFKAHNAYEMVQPEITYMLQWMTMMDWMRPTLTQRHQKWL</sequence>
<keyword evidence="1" id="KW-0472">Membrane</keyword>
<keyword evidence="4" id="KW-1185">Reference proteome</keyword>
<keyword evidence="1" id="KW-0812">Transmembrane</keyword>
<reference evidence="3 4" key="1">
    <citation type="submission" date="2024-02" db="EMBL/GenBank/DDBJ databases">
        <authorList>
            <person name="Daric V."/>
            <person name="Darras S."/>
        </authorList>
    </citation>
    <scope>NUCLEOTIDE SEQUENCE [LARGE SCALE GENOMIC DNA]</scope>
</reference>
<proteinExistence type="predicted"/>
<organism evidence="3 4">
    <name type="scientific">Clavelina lepadiformis</name>
    <name type="common">Light-bulb sea squirt</name>
    <name type="synonym">Ascidia lepadiformis</name>
    <dbReference type="NCBI Taxonomy" id="159417"/>
    <lineage>
        <taxon>Eukaryota</taxon>
        <taxon>Metazoa</taxon>
        <taxon>Chordata</taxon>
        <taxon>Tunicata</taxon>
        <taxon>Ascidiacea</taxon>
        <taxon>Aplousobranchia</taxon>
        <taxon>Clavelinidae</taxon>
        <taxon>Clavelina</taxon>
    </lineage>
</organism>
<dbReference type="Proteomes" id="UP001642483">
    <property type="component" value="Unassembled WGS sequence"/>
</dbReference>
<evidence type="ECO:0008006" key="5">
    <source>
        <dbReference type="Google" id="ProtNLM"/>
    </source>
</evidence>
<dbReference type="EMBL" id="CAWYQH010000174">
    <property type="protein sequence ID" value="CAK8698350.1"/>
    <property type="molecule type" value="Genomic_DNA"/>
</dbReference>
<dbReference type="Gene3D" id="2.60.120.290">
    <property type="entry name" value="Spermadhesin, CUB domain"/>
    <property type="match status" value="1"/>
</dbReference>
<evidence type="ECO:0000256" key="2">
    <source>
        <dbReference type="SAM" id="SignalP"/>
    </source>
</evidence>
<gene>
    <name evidence="3" type="ORF">CVLEPA_LOCUS31790</name>
</gene>
<keyword evidence="2" id="KW-0732">Signal</keyword>
<comment type="caution">
    <text evidence="3">The sequence shown here is derived from an EMBL/GenBank/DDBJ whole genome shotgun (WGS) entry which is preliminary data.</text>
</comment>
<evidence type="ECO:0000313" key="3">
    <source>
        <dbReference type="EMBL" id="CAK8698350.1"/>
    </source>
</evidence>
<feature type="transmembrane region" description="Helical" evidence="1">
    <location>
        <begin position="169"/>
        <end position="193"/>
    </location>
</feature>
<name>A0ABP0H3H1_CLALP</name>
<dbReference type="InterPro" id="IPR035914">
    <property type="entry name" value="Sperma_CUB_dom_sf"/>
</dbReference>
<accession>A0ABP0H3H1</accession>
<evidence type="ECO:0000313" key="4">
    <source>
        <dbReference type="Proteomes" id="UP001642483"/>
    </source>
</evidence>
<protein>
    <recommendedName>
        <fullName evidence="5">CUB domain-containing protein</fullName>
    </recommendedName>
</protein>
<feature type="signal peptide" evidence="2">
    <location>
        <begin position="1"/>
        <end position="19"/>
    </location>
</feature>
<keyword evidence="1" id="KW-1133">Transmembrane helix</keyword>